<dbReference type="GO" id="GO:0006281">
    <property type="term" value="P:DNA repair"/>
    <property type="evidence" value="ECO:0007669"/>
    <property type="project" value="TreeGrafter"/>
</dbReference>
<comment type="cofactor">
    <cofactor evidence="1">
        <name>Mg(2+)</name>
        <dbReference type="ChEBI" id="CHEBI:18420"/>
    </cofactor>
</comment>
<protein>
    <submittedName>
        <fullName evidence="3">Phosphoglycolate phosphatase</fullName>
    </submittedName>
</protein>
<dbReference type="EMBL" id="CP013987">
    <property type="protein sequence ID" value="ALZ82727.1"/>
    <property type="molecule type" value="Genomic_DNA"/>
</dbReference>
<gene>
    <name evidence="3" type="ORF">APT59_00350</name>
</gene>
<name>A0A0U4VI66_9PSED</name>
<proteinExistence type="predicted"/>
<evidence type="ECO:0000313" key="3">
    <source>
        <dbReference type="EMBL" id="ALZ82727.1"/>
    </source>
</evidence>
<dbReference type="PANTHER" id="PTHR43434">
    <property type="entry name" value="PHOSPHOGLYCOLATE PHOSPHATASE"/>
    <property type="match status" value="1"/>
</dbReference>
<dbReference type="SFLD" id="SFLDG01129">
    <property type="entry name" value="C1.5:_HAD__Beta-PGM__Phosphata"/>
    <property type="match status" value="1"/>
</dbReference>
<dbReference type="GO" id="GO:0046872">
    <property type="term" value="F:metal ion binding"/>
    <property type="evidence" value="ECO:0007669"/>
    <property type="project" value="UniProtKB-KW"/>
</dbReference>
<dbReference type="Gene3D" id="3.40.50.1000">
    <property type="entry name" value="HAD superfamily/HAD-like"/>
    <property type="match status" value="1"/>
</dbReference>
<dbReference type="Gene3D" id="1.10.150.240">
    <property type="entry name" value="Putative phosphatase, domain 2"/>
    <property type="match status" value="1"/>
</dbReference>
<dbReference type="GO" id="GO:0008967">
    <property type="term" value="F:phosphoglycolate phosphatase activity"/>
    <property type="evidence" value="ECO:0007669"/>
    <property type="project" value="TreeGrafter"/>
</dbReference>
<dbReference type="KEGG" id="por:APT59_00350"/>
<sequence length="210" mass="23052">MSYRYVIFDFDGTLADSLPFLLSCLGELARTHGFRQPAPEEWPQLRAASLTGLLDSLGIPLWRVPRIARHYRRLLAQRGDQVAPFAEIPQALDQLQTSGLQLGLATSNSAAAVHQVLPQAGHLFPDGEFDIPLLGKARRLARLIRRQGVAPADALYVGDELRDLQAARRAGLGCAAVAWGYGCPTTLRAQRPDLFFEQPAELLRLTSSPC</sequence>
<dbReference type="InterPro" id="IPR036412">
    <property type="entry name" value="HAD-like_sf"/>
</dbReference>
<dbReference type="Proteomes" id="UP000064137">
    <property type="component" value="Chromosome"/>
</dbReference>
<evidence type="ECO:0000256" key="1">
    <source>
        <dbReference type="ARBA" id="ARBA00001946"/>
    </source>
</evidence>
<dbReference type="InterPro" id="IPR023198">
    <property type="entry name" value="PGP-like_dom2"/>
</dbReference>
<reference evidence="3 4" key="1">
    <citation type="submission" date="2016-01" db="EMBL/GenBank/DDBJ databases">
        <title>Annotation of Pseudomonas oryzihabitans USDA-ARS-USMARC-56511.</title>
        <authorList>
            <person name="Harhay G.P."/>
            <person name="Harhay D.M."/>
            <person name="Smith T.P.L."/>
            <person name="Bono J.L."/>
            <person name="Heaton M.P."/>
            <person name="Clawson M.L."/>
            <person name="Chitko-Mckown C.G."/>
            <person name="Capik S.F."/>
            <person name="DeDonder K.D."/>
            <person name="Apley M.D."/>
            <person name="Lubbers B.V."/>
            <person name="White B.J."/>
            <person name="Larson R.L."/>
        </authorList>
    </citation>
    <scope>NUCLEOTIDE SEQUENCE [LARGE SCALE GENOMIC DNA]</scope>
    <source>
        <strain evidence="3 4">USDA-ARS-USMARC-56511</strain>
    </source>
</reference>
<dbReference type="InterPro" id="IPR041492">
    <property type="entry name" value="HAD_2"/>
</dbReference>
<dbReference type="InterPro" id="IPR050155">
    <property type="entry name" value="HAD-like_hydrolase_sf"/>
</dbReference>
<evidence type="ECO:0000313" key="4">
    <source>
        <dbReference type="Proteomes" id="UP000064137"/>
    </source>
</evidence>
<dbReference type="PANTHER" id="PTHR43434:SF13">
    <property type="entry name" value="PHOSPHOGLYCOLATE PHOSPHATASE"/>
    <property type="match status" value="1"/>
</dbReference>
<organism evidence="3 4">
    <name type="scientific">Pseudomonas oryzihabitans</name>
    <dbReference type="NCBI Taxonomy" id="47885"/>
    <lineage>
        <taxon>Bacteria</taxon>
        <taxon>Pseudomonadati</taxon>
        <taxon>Pseudomonadota</taxon>
        <taxon>Gammaproteobacteria</taxon>
        <taxon>Pseudomonadales</taxon>
        <taxon>Pseudomonadaceae</taxon>
        <taxon>Pseudomonas</taxon>
    </lineage>
</organism>
<dbReference type="InterPro" id="IPR023214">
    <property type="entry name" value="HAD_sf"/>
</dbReference>
<dbReference type="AlphaFoldDB" id="A0A0U4VI66"/>
<dbReference type="SUPFAM" id="SSF56784">
    <property type="entry name" value="HAD-like"/>
    <property type="match status" value="1"/>
</dbReference>
<accession>A0A0U4VI66</accession>
<evidence type="ECO:0000256" key="2">
    <source>
        <dbReference type="ARBA" id="ARBA00022723"/>
    </source>
</evidence>
<dbReference type="SFLD" id="SFLDS00003">
    <property type="entry name" value="Haloacid_Dehalogenase"/>
    <property type="match status" value="1"/>
</dbReference>
<dbReference type="OrthoDB" id="9792518at2"/>
<dbReference type="Pfam" id="PF13419">
    <property type="entry name" value="HAD_2"/>
    <property type="match status" value="1"/>
</dbReference>
<dbReference type="GO" id="GO:0005829">
    <property type="term" value="C:cytosol"/>
    <property type="evidence" value="ECO:0007669"/>
    <property type="project" value="TreeGrafter"/>
</dbReference>
<dbReference type="RefSeq" id="WP_059313039.1">
    <property type="nucleotide sequence ID" value="NZ_CP013987.1"/>
</dbReference>
<keyword evidence="2" id="KW-0479">Metal-binding</keyword>